<dbReference type="GO" id="GO:0046872">
    <property type="term" value="F:metal ion binding"/>
    <property type="evidence" value="ECO:0007669"/>
    <property type="project" value="UniProtKB-KW"/>
</dbReference>
<comment type="cofactor">
    <cofactor evidence="2">
        <name>Mg(2+)</name>
        <dbReference type="ChEBI" id="CHEBI:18420"/>
    </cofactor>
</comment>
<dbReference type="InterPro" id="IPR031595">
    <property type="entry name" value="PRORP_C"/>
</dbReference>
<feature type="compositionally biased region" description="Basic and acidic residues" evidence="16">
    <location>
        <begin position="51"/>
        <end position="71"/>
    </location>
</feature>
<feature type="domain" description="PRORP" evidence="17">
    <location>
        <begin position="317"/>
        <end position="554"/>
    </location>
</feature>
<evidence type="ECO:0000256" key="3">
    <source>
        <dbReference type="ARBA" id="ARBA00004173"/>
    </source>
</evidence>
<keyword evidence="8" id="KW-0479">Metal-binding</keyword>
<proteinExistence type="inferred from homology"/>
<keyword evidence="13" id="KW-0496">Mitochondrion</keyword>
<evidence type="ECO:0000313" key="19">
    <source>
        <dbReference type="Proteomes" id="UP000494040"/>
    </source>
</evidence>
<dbReference type="PANTHER" id="PTHR13547:SF1">
    <property type="entry name" value="MITOCHONDRIAL RIBONUCLEASE P CATALYTIC SUBUNIT"/>
    <property type="match status" value="1"/>
</dbReference>
<dbReference type="Pfam" id="PF16953">
    <property type="entry name" value="PRORP"/>
    <property type="match status" value="1"/>
</dbReference>
<dbReference type="GO" id="GO:0001682">
    <property type="term" value="P:tRNA 5'-leader removal"/>
    <property type="evidence" value="ECO:0007669"/>
    <property type="project" value="TreeGrafter"/>
</dbReference>
<keyword evidence="12" id="KW-0809">Transit peptide</keyword>
<dbReference type="CDD" id="cd18718">
    <property type="entry name" value="PIN_PRORP"/>
    <property type="match status" value="1"/>
</dbReference>
<dbReference type="OMA" id="VKEPIRY"/>
<dbReference type="RefSeq" id="XP_014262379.1">
    <property type="nucleotide sequence ID" value="XM_014406893.2"/>
</dbReference>
<evidence type="ECO:0000256" key="6">
    <source>
        <dbReference type="ARBA" id="ARBA00022694"/>
    </source>
</evidence>
<reference evidence="18" key="1">
    <citation type="submission" date="2022-01" db="UniProtKB">
        <authorList>
            <consortium name="EnsemblMetazoa"/>
        </authorList>
    </citation>
    <scope>IDENTIFICATION</scope>
</reference>
<dbReference type="EC" id="3.1.26.5" evidence="5"/>
<evidence type="ECO:0000256" key="15">
    <source>
        <dbReference type="ARBA" id="ARBA00044559"/>
    </source>
</evidence>
<keyword evidence="10" id="KW-0862">Zinc</keyword>
<comment type="similarity">
    <text evidence="4">Belongs to the PPR family. P subfamily.</text>
</comment>
<evidence type="ECO:0000256" key="16">
    <source>
        <dbReference type="SAM" id="MobiDB-lite"/>
    </source>
</evidence>
<evidence type="ECO:0000256" key="5">
    <source>
        <dbReference type="ARBA" id="ARBA00012179"/>
    </source>
</evidence>
<keyword evidence="7" id="KW-0540">Nuclease</keyword>
<sequence>MSFIQGQRFCKYIGNLTVLISRNAQTKVFKQIKSHNFQYHTSSLLSQNVNPKEKSNRYDHRGTWHQQEDTRSYDKYDQESMIQEAIREKRLNTIDQIEELMSLVVTKGHYITKQNFNSHFLSVCGAEKVFEVGKLLFDHIYQSNKDVNIGVANKFLRLCYSCREKCTEEEHNVIYEIYKNLLERYEVLDSNTCENVILGLSITDKWREIADVFKLCRLTVPPSQKMYSAFITAALRNDDDNLAWELMDEAMVDNRKPTIEVYEAFLKENRMERLDEIVHWLEKYNEHIHIELANLLMRRHTELTGDRKQSSLTSVTPEGKCRKCLKYLKNVELTQEEFDSLREAFLNPVLIGNDIFLKTKPQELQKYHKFLDNMGIVDVVLDGLNIAYGSNKYGTQSYSELLRNVVQHFVRKNKKIIVLGRRHMLKWPAQQINYIRSHTGLFLIDNNSADDPYLLHAAMHSGIGTNFVSKDQMRSHKFLLKDKRLKYIFSKWQQKHQIYINHVTDDGRVYTRKPPPYLMEVHMSEDEGSWHLPIIEDTPGANPLQQVFNTTWLCLKR</sequence>
<evidence type="ECO:0000256" key="8">
    <source>
        <dbReference type="ARBA" id="ARBA00022723"/>
    </source>
</evidence>
<keyword evidence="19" id="KW-1185">Reference proteome</keyword>
<evidence type="ECO:0000256" key="14">
    <source>
        <dbReference type="ARBA" id="ARBA00044536"/>
    </source>
</evidence>
<comment type="catalytic activity">
    <reaction evidence="1">
        <text>Endonucleolytic cleavage of RNA, removing 5'-extranucleotides from tRNA precursor.</text>
        <dbReference type="EC" id="3.1.26.5"/>
    </reaction>
</comment>
<evidence type="ECO:0000313" key="18">
    <source>
        <dbReference type="EnsemblMetazoa" id="XP_014262379.1"/>
    </source>
</evidence>
<evidence type="ECO:0000256" key="7">
    <source>
        <dbReference type="ARBA" id="ARBA00022722"/>
    </source>
</evidence>
<accession>A0A8I6SDI8</accession>
<dbReference type="AlphaFoldDB" id="A0A8I6SDI8"/>
<evidence type="ECO:0000256" key="4">
    <source>
        <dbReference type="ARBA" id="ARBA00007626"/>
    </source>
</evidence>
<dbReference type="GO" id="GO:0030678">
    <property type="term" value="C:mitochondrial ribonuclease P complex"/>
    <property type="evidence" value="ECO:0007669"/>
    <property type="project" value="TreeGrafter"/>
</dbReference>
<evidence type="ECO:0000256" key="12">
    <source>
        <dbReference type="ARBA" id="ARBA00022946"/>
    </source>
</evidence>
<name>A0A8I6SDI8_CIMLE</name>
<keyword evidence="9" id="KW-0378">Hydrolase</keyword>
<dbReference type="Proteomes" id="UP000494040">
    <property type="component" value="Unassembled WGS sequence"/>
</dbReference>
<protein>
    <recommendedName>
        <fullName evidence="14">Mitochondrial ribonuclease P catalytic subunit</fullName>
        <ecNumber evidence="5">3.1.26.5</ecNumber>
    </recommendedName>
    <alternativeName>
        <fullName evidence="15">Mitochondrial ribonuclease P protein 3</fullName>
    </alternativeName>
</protein>
<evidence type="ECO:0000256" key="9">
    <source>
        <dbReference type="ARBA" id="ARBA00022801"/>
    </source>
</evidence>
<dbReference type="InterPro" id="IPR011990">
    <property type="entry name" value="TPR-like_helical_dom_sf"/>
</dbReference>
<dbReference type="Gene3D" id="3.40.50.11980">
    <property type="match status" value="1"/>
</dbReference>
<dbReference type="KEGG" id="clec:106674270"/>
<keyword evidence="11" id="KW-0460">Magnesium</keyword>
<dbReference type="Gene3D" id="1.25.40.10">
    <property type="entry name" value="Tetratricopeptide repeat domain"/>
    <property type="match status" value="1"/>
</dbReference>
<dbReference type="GO" id="GO:0004526">
    <property type="term" value="F:ribonuclease P activity"/>
    <property type="evidence" value="ECO:0007669"/>
    <property type="project" value="UniProtKB-EC"/>
</dbReference>
<dbReference type="GeneID" id="106674270"/>
<feature type="region of interest" description="Disordered" evidence="16">
    <location>
        <begin position="49"/>
        <end position="71"/>
    </location>
</feature>
<evidence type="ECO:0000256" key="2">
    <source>
        <dbReference type="ARBA" id="ARBA00001946"/>
    </source>
</evidence>
<evidence type="ECO:0000256" key="13">
    <source>
        <dbReference type="ARBA" id="ARBA00023128"/>
    </source>
</evidence>
<evidence type="ECO:0000259" key="17">
    <source>
        <dbReference type="Pfam" id="PF16953"/>
    </source>
</evidence>
<dbReference type="InterPro" id="IPR033495">
    <property type="entry name" value="MRPP3_PIN_dom"/>
</dbReference>
<dbReference type="GO" id="GO:0097745">
    <property type="term" value="P:mitochondrial tRNA 5'-end processing"/>
    <property type="evidence" value="ECO:0007669"/>
    <property type="project" value="TreeGrafter"/>
</dbReference>
<dbReference type="EnsemblMetazoa" id="XM_014406893.2">
    <property type="protein sequence ID" value="XP_014262379.1"/>
    <property type="gene ID" value="LOC106674270"/>
</dbReference>
<evidence type="ECO:0000256" key="11">
    <source>
        <dbReference type="ARBA" id="ARBA00022842"/>
    </source>
</evidence>
<dbReference type="CTD" id="31568"/>
<evidence type="ECO:0000256" key="1">
    <source>
        <dbReference type="ARBA" id="ARBA00000928"/>
    </source>
</evidence>
<dbReference type="PANTHER" id="PTHR13547">
    <property type="match status" value="1"/>
</dbReference>
<organism evidence="18 19">
    <name type="scientific">Cimex lectularius</name>
    <name type="common">Bed bug</name>
    <name type="synonym">Acanthia lectularia</name>
    <dbReference type="NCBI Taxonomy" id="79782"/>
    <lineage>
        <taxon>Eukaryota</taxon>
        <taxon>Metazoa</taxon>
        <taxon>Ecdysozoa</taxon>
        <taxon>Arthropoda</taxon>
        <taxon>Hexapoda</taxon>
        <taxon>Insecta</taxon>
        <taxon>Pterygota</taxon>
        <taxon>Neoptera</taxon>
        <taxon>Paraneoptera</taxon>
        <taxon>Hemiptera</taxon>
        <taxon>Heteroptera</taxon>
        <taxon>Panheteroptera</taxon>
        <taxon>Cimicomorpha</taxon>
        <taxon>Cimicidae</taxon>
        <taxon>Cimex</taxon>
    </lineage>
</organism>
<evidence type="ECO:0000256" key="10">
    <source>
        <dbReference type="ARBA" id="ARBA00022833"/>
    </source>
</evidence>
<dbReference type="OrthoDB" id="46913at2759"/>
<comment type="subcellular location">
    <subcellularLocation>
        <location evidence="3">Mitochondrion</location>
    </subcellularLocation>
</comment>
<keyword evidence="6" id="KW-0819">tRNA processing</keyword>